<sequence length="316" mass="36686">EEKSLLEKTNEELTVDVTRLNCEVEEYKKELQEWGKTEREKLAVLESNAVIQSKLSQANTEVTRKQTEIIRLNGEIGRLRGELEKIRLGSVVNHSTDNSCTITQLQAALAMERENCRDVSNERDSLIKEIAELKRQLKEMESIIIKRSKSGICFPPLSDYQLNSHSKNIPNDIITDKKNKDLERQMVESKSELNVTKQMLKEQQVKYENEIFELEQQIKKLQKENNSLKHLLEDQPSKSRRVTAAINSAKEDAHLLATIRGLKMELNAREKDIIRLNKELDDTKKTNKRLQKERERSLNPGNKLRGNFEVYNKCLM</sequence>
<dbReference type="InParanoid" id="T1HY81"/>
<reference evidence="1" key="1">
    <citation type="submission" date="2015-05" db="UniProtKB">
        <authorList>
            <consortium name="EnsemblMetazoa"/>
        </authorList>
    </citation>
    <scope>IDENTIFICATION</scope>
</reference>
<dbReference type="AlphaFoldDB" id="T1HY81"/>
<evidence type="ECO:0000313" key="2">
    <source>
        <dbReference type="Proteomes" id="UP000015103"/>
    </source>
</evidence>
<dbReference type="VEuPathDB" id="VectorBase:RPRC009001"/>
<name>T1HY81_RHOPR</name>
<proteinExistence type="predicted"/>
<protein>
    <submittedName>
        <fullName evidence="1">Uncharacterized protein</fullName>
    </submittedName>
</protein>
<keyword evidence="2" id="KW-1185">Reference proteome</keyword>
<accession>T1HY81</accession>
<dbReference type="HOGENOM" id="CLU_881619_0_0_1"/>
<dbReference type="Proteomes" id="UP000015103">
    <property type="component" value="Unassembled WGS sequence"/>
</dbReference>
<dbReference type="STRING" id="13249.T1HY81"/>
<dbReference type="Gene3D" id="1.20.5.1700">
    <property type="match status" value="1"/>
</dbReference>
<dbReference type="EMBL" id="ACPB03010715">
    <property type="status" value="NOT_ANNOTATED_CDS"/>
    <property type="molecule type" value="Genomic_DNA"/>
</dbReference>
<dbReference type="eggNOG" id="ENOG502QSPF">
    <property type="taxonomic scope" value="Eukaryota"/>
</dbReference>
<dbReference type="EnsemblMetazoa" id="RPRC009001-RA">
    <property type="protein sequence ID" value="RPRC009001-PA"/>
    <property type="gene ID" value="RPRC009001"/>
</dbReference>
<evidence type="ECO:0000313" key="1">
    <source>
        <dbReference type="EnsemblMetazoa" id="RPRC009001-PA"/>
    </source>
</evidence>
<organism evidence="1 2">
    <name type="scientific">Rhodnius prolixus</name>
    <name type="common">Triatomid bug</name>
    <dbReference type="NCBI Taxonomy" id="13249"/>
    <lineage>
        <taxon>Eukaryota</taxon>
        <taxon>Metazoa</taxon>
        <taxon>Ecdysozoa</taxon>
        <taxon>Arthropoda</taxon>
        <taxon>Hexapoda</taxon>
        <taxon>Insecta</taxon>
        <taxon>Pterygota</taxon>
        <taxon>Neoptera</taxon>
        <taxon>Paraneoptera</taxon>
        <taxon>Hemiptera</taxon>
        <taxon>Heteroptera</taxon>
        <taxon>Panheteroptera</taxon>
        <taxon>Cimicomorpha</taxon>
        <taxon>Reduviidae</taxon>
        <taxon>Triatominae</taxon>
        <taxon>Rhodnius</taxon>
    </lineage>
</organism>